<dbReference type="AlphaFoldDB" id="A0A6A6J0L0"/>
<keyword evidence="2" id="KW-1185">Reference proteome</keyword>
<organism evidence="1 2">
    <name type="scientific">Trematosphaeria pertusa</name>
    <dbReference type="NCBI Taxonomy" id="390896"/>
    <lineage>
        <taxon>Eukaryota</taxon>
        <taxon>Fungi</taxon>
        <taxon>Dikarya</taxon>
        <taxon>Ascomycota</taxon>
        <taxon>Pezizomycotina</taxon>
        <taxon>Dothideomycetes</taxon>
        <taxon>Pleosporomycetidae</taxon>
        <taxon>Pleosporales</taxon>
        <taxon>Massarineae</taxon>
        <taxon>Trematosphaeriaceae</taxon>
        <taxon>Trematosphaeria</taxon>
    </lineage>
</organism>
<reference evidence="1" key="1">
    <citation type="journal article" date="2020" name="Stud. Mycol.">
        <title>101 Dothideomycetes genomes: a test case for predicting lifestyles and emergence of pathogens.</title>
        <authorList>
            <person name="Haridas S."/>
            <person name="Albert R."/>
            <person name="Binder M."/>
            <person name="Bloem J."/>
            <person name="Labutti K."/>
            <person name="Salamov A."/>
            <person name="Andreopoulos B."/>
            <person name="Baker S."/>
            <person name="Barry K."/>
            <person name="Bills G."/>
            <person name="Bluhm B."/>
            <person name="Cannon C."/>
            <person name="Castanera R."/>
            <person name="Culley D."/>
            <person name="Daum C."/>
            <person name="Ezra D."/>
            <person name="Gonzalez J."/>
            <person name="Henrissat B."/>
            <person name="Kuo A."/>
            <person name="Liang C."/>
            <person name="Lipzen A."/>
            <person name="Lutzoni F."/>
            <person name="Magnuson J."/>
            <person name="Mondo S."/>
            <person name="Nolan M."/>
            <person name="Ohm R."/>
            <person name="Pangilinan J."/>
            <person name="Park H.-J."/>
            <person name="Ramirez L."/>
            <person name="Alfaro M."/>
            <person name="Sun H."/>
            <person name="Tritt A."/>
            <person name="Yoshinaga Y."/>
            <person name="Zwiers L.-H."/>
            <person name="Turgeon B."/>
            <person name="Goodwin S."/>
            <person name="Spatafora J."/>
            <person name="Crous P."/>
            <person name="Grigoriev I."/>
        </authorList>
    </citation>
    <scope>NUCLEOTIDE SEQUENCE</scope>
    <source>
        <strain evidence="1">CBS 122368</strain>
    </source>
</reference>
<protein>
    <submittedName>
        <fullName evidence="1">Uncharacterized protein</fullName>
    </submittedName>
</protein>
<sequence>MFRIAAGPASSFLSALCHNAALITAGAHYCTSLHITTIHITLLLLQQEKSIADHSSALPLAVSRMSILQTALDYADYGQLCRVYVES</sequence>
<evidence type="ECO:0000313" key="2">
    <source>
        <dbReference type="Proteomes" id="UP000800094"/>
    </source>
</evidence>
<dbReference type="Proteomes" id="UP000800094">
    <property type="component" value="Unassembled WGS sequence"/>
</dbReference>
<evidence type="ECO:0000313" key="1">
    <source>
        <dbReference type="EMBL" id="KAF2256375.1"/>
    </source>
</evidence>
<gene>
    <name evidence="1" type="ORF">BU26DRAFT_20475</name>
</gene>
<name>A0A6A6J0L0_9PLEO</name>
<proteinExistence type="predicted"/>
<accession>A0A6A6J0L0</accession>
<dbReference type="EMBL" id="ML987189">
    <property type="protein sequence ID" value="KAF2256375.1"/>
    <property type="molecule type" value="Genomic_DNA"/>
</dbReference>
<dbReference type="RefSeq" id="XP_033691379.1">
    <property type="nucleotide sequence ID" value="XM_033820576.1"/>
</dbReference>
<dbReference type="GeneID" id="54573906"/>